<evidence type="ECO:0000313" key="1">
    <source>
        <dbReference type="EMBL" id="KAI3700412.1"/>
    </source>
</evidence>
<keyword evidence="2" id="KW-1185">Reference proteome</keyword>
<organism evidence="1 2">
    <name type="scientific">Cichorium intybus</name>
    <name type="common">Chicory</name>
    <dbReference type="NCBI Taxonomy" id="13427"/>
    <lineage>
        <taxon>Eukaryota</taxon>
        <taxon>Viridiplantae</taxon>
        <taxon>Streptophyta</taxon>
        <taxon>Embryophyta</taxon>
        <taxon>Tracheophyta</taxon>
        <taxon>Spermatophyta</taxon>
        <taxon>Magnoliopsida</taxon>
        <taxon>eudicotyledons</taxon>
        <taxon>Gunneridae</taxon>
        <taxon>Pentapetalae</taxon>
        <taxon>asterids</taxon>
        <taxon>campanulids</taxon>
        <taxon>Asterales</taxon>
        <taxon>Asteraceae</taxon>
        <taxon>Cichorioideae</taxon>
        <taxon>Cichorieae</taxon>
        <taxon>Cichoriinae</taxon>
        <taxon>Cichorium</taxon>
    </lineage>
</organism>
<reference evidence="1 2" key="2">
    <citation type="journal article" date="2022" name="Mol. Ecol. Resour.">
        <title>The genomes of chicory, endive, great burdock and yacon provide insights into Asteraceae paleo-polyploidization history and plant inulin production.</title>
        <authorList>
            <person name="Fan W."/>
            <person name="Wang S."/>
            <person name="Wang H."/>
            <person name="Wang A."/>
            <person name="Jiang F."/>
            <person name="Liu H."/>
            <person name="Zhao H."/>
            <person name="Xu D."/>
            <person name="Zhang Y."/>
        </authorList>
    </citation>
    <scope>NUCLEOTIDE SEQUENCE [LARGE SCALE GENOMIC DNA]</scope>
    <source>
        <strain evidence="2">cv. Punajuju</strain>
        <tissue evidence="1">Leaves</tissue>
    </source>
</reference>
<gene>
    <name evidence="1" type="ORF">L2E82_45040</name>
</gene>
<proteinExistence type="predicted"/>
<accession>A0ACB8ZRG8</accession>
<dbReference type="Proteomes" id="UP001055811">
    <property type="component" value="Linkage Group LG08"/>
</dbReference>
<protein>
    <submittedName>
        <fullName evidence="1">Uncharacterized protein</fullName>
    </submittedName>
</protein>
<dbReference type="EMBL" id="CM042016">
    <property type="protein sequence ID" value="KAI3700412.1"/>
    <property type="molecule type" value="Genomic_DNA"/>
</dbReference>
<sequence length="261" mass="28966">MISQLAMADQSMPVTADPPPSAASHPITATPNAPQIQGAYYSNPYTSQQCATFVHRFFSILVGCISFTGIIIYIFWLIWVARIGYPEFRVKTLTLSNSRISSYYLIPGDCDVHFIIRNPNSKITLYYDQVQAVAFYKLCSLSNITLPPFKQGTKNETVIRAPFTSLMGYLYDQDDINGEKRHHGAIKLNVWMKIRVQFSPWGGVRRTFIFYCSNLPIAVSSKGKSGILKGGPKKCTAVDNSIFINGRPPEVGACGFVADGN</sequence>
<evidence type="ECO:0000313" key="2">
    <source>
        <dbReference type="Proteomes" id="UP001055811"/>
    </source>
</evidence>
<name>A0ACB8ZRG8_CICIN</name>
<comment type="caution">
    <text evidence="1">The sequence shown here is derived from an EMBL/GenBank/DDBJ whole genome shotgun (WGS) entry which is preliminary data.</text>
</comment>
<reference evidence="2" key="1">
    <citation type="journal article" date="2022" name="Mol. Ecol. Resour.">
        <title>The genomes of chicory, endive, great burdock and yacon provide insights into Asteraceae palaeo-polyploidization history and plant inulin production.</title>
        <authorList>
            <person name="Fan W."/>
            <person name="Wang S."/>
            <person name="Wang H."/>
            <person name="Wang A."/>
            <person name="Jiang F."/>
            <person name="Liu H."/>
            <person name="Zhao H."/>
            <person name="Xu D."/>
            <person name="Zhang Y."/>
        </authorList>
    </citation>
    <scope>NUCLEOTIDE SEQUENCE [LARGE SCALE GENOMIC DNA]</scope>
    <source>
        <strain evidence="2">cv. Punajuju</strain>
    </source>
</reference>